<dbReference type="InterPro" id="IPR046947">
    <property type="entry name" value="LytR-like"/>
</dbReference>
<reference evidence="5 6" key="1">
    <citation type="submission" date="2018-05" db="EMBL/GenBank/DDBJ databases">
        <title>Genomic Encyclopedia of Type Strains, Phase IV (KMG-IV): sequencing the most valuable type-strain genomes for metagenomic binning, comparative biology and taxonomic classification.</title>
        <authorList>
            <person name="Goeker M."/>
        </authorList>
    </citation>
    <scope>NUCLEOTIDE SEQUENCE [LARGE SCALE GENOMIC DNA]</scope>
    <source>
        <strain evidence="5 6">DSM 25350</strain>
    </source>
</reference>
<dbReference type="PANTHER" id="PTHR37299:SF1">
    <property type="entry name" value="STAGE 0 SPORULATION PROTEIN A HOMOLOG"/>
    <property type="match status" value="1"/>
</dbReference>
<dbReference type="Gene3D" id="3.40.50.2300">
    <property type="match status" value="1"/>
</dbReference>
<keyword evidence="6" id="KW-1185">Reference proteome</keyword>
<accession>A0A316FW36</accession>
<dbReference type="OrthoDB" id="236568at2"/>
<dbReference type="GO" id="GO:0000156">
    <property type="term" value="F:phosphorelay response regulator activity"/>
    <property type="evidence" value="ECO:0007669"/>
    <property type="project" value="InterPro"/>
</dbReference>
<dbReference type="InterPro" id="IPR011006">
    <property type="entry name" value="CheY-like_superfamily"/>
</dbReference>
<dbReference type="AlphaFoldDB" id="A0A316FW36"/>
<dbReference type="Pfam" id="PF00072">
    <property type="entry name" value="Response_reg"/>
    <property type="match status" value="1"/>
</dbReference>
<dbReference type="SMART" id="SM00850">
    <property type="entry name" value="LytTR"/>
    <property type="match status" value="1"/>
</dbReference>
<feature type="domain" description="HTH LytTR-type" evidence="4">
    <location>
        <begin position="139"/>
        <end position="243"/>
    </location>
</feature>
<dbReference type="PANTHER" id="PTHR37299">
    <property type="entry name" value="TRANSCRIPTIONAL REGULATOR-RELATED"/>
    <property type="match status" value="1"/>
</dbReference>
<keyword evidence="1" id="KW-0902">Two-component regulatory system</keyword>
<evidence type="ECO:0000256" key="1">
    <source>
        <dbReference type="ARBA" id="ARBA00023012"/>
    </source>
</evidence>
<feature type="modified residue" description="4-aspartylphosphate" evidence="2">
    <location>
        <position position="53"/>
    </location>
</feature>
<dbReference type="GO" id="GO:0003677">
    <property type="term" value="F:DNA binding"/>
    <property type="evidence" value="ECO:0007669"/>
    <property type="project" value="InterPro"/>
</dbReference>
<dbReference type="InterPro" id="IPR001789">
    <property type="entry name" value="Sig_transdc_resp-reg_receiver"/>
</dbReference>
<dbReference type="RefSeq" id="WP_109762782.1">
    <property type="nucleotide sequence ID" value="NZ_QGGU01000004.1"/>
</dbReference>
<protein>
    <submittedName>
        <fullName evidence="5">LytTR family two component transcriptional regulator</fullName>
    </submittedName>
</protein>
<dbReference type="EMBL" id="QGGU01000004">
    <property type="protein sequence ID" value="PWK52789.1"/>
    <property type="molecule type" value="Genomic_DNA"/>
</dbReference>
<evidence type="ECO:0000313" key="5">
    <source>
        <dbReference type="EMBL" id="PWK52789.1"/>
    </source>
</evidence>
<dbReference type="SUPFAM" id="SSF52172">
    <property type="entry name" value="CheY-like"/>
    <property type="match status" value="1"/>
</dbReference>
<feature type="domain" description="Response regulatory" evidence="3">
    <location>
        <begin position="2"/>
        <end position="116"/>
    </location>
</feature>
<evidence type="ECO:0000256" key="2">
    <source>
        <dbReference type="PROSITE-ProRule" id="PRU00169"/>
    </source>
</evidence>
<gene>
    <name evidence="5" type="ORF">C8D97_1047</name>
</gene>
<evidence type="ECO:0000313" key="6">
    <source>
        <dbReference type="Proteomes" id="UP000245790"/>
    </source>
</evidence>
<dbReference type="Gene3D" id="2.40.50.1020">
    <property type="entry name" value="LytTr DNA-binding domain"/>
    <property type="match status" value="1"/>
</dbReference>
<dbReference type="SMART" id="SM00448">
    <property type="entry name" value="REC"/>
    <property type="match status" value="1"/>
</dbReference>
<dbReference type="PROSITE" id="PS50930">
    <property type="entry name" value="HTH_LYTTR"/>
    <property type="match status" value="1"/>
</dbReference>
<dbReference type="InterPro" id="IPR007492">
    <property type="entry name" value="LytTR_DNA-bd_dom"/>
</dbReference>
<keyword evidence="2" id="KW-0597">Phosphoprotein</keyword>
<organism evidence="5 6">
    <name type="scientific">Pleionea mediterranea</name>
    <dbReference type="NCBI Taxonomy" id="523701"/>
    <lineage>
        <taxon>Bacteria</taxon>
        <taxon>Pseudomonadati</taxon>
        <taxon>Pseudomonadota</taxon>
        <taxon>Gammaproteobacteria</taxon>
        <taxon>Oceanospirillales</taxon>
        <taxon>Pleioneaceae</taxon>
        <taxon>Pleionea</taxon>
    </lineage>
</organism>
<name>A0A316FW36_9GAMM</name>
<sequence length="244" mass="28255">MNILITDDEPLARQRLRRLLEDQSSEHQLFEANTGIEAVKICDNNRIDLAFLDIRMPQMDGLEAAHHLTQMKVPPAVVFVTAYDDYALDAFSVNAIDYLLKPIKRDKLEQAINKATQLNPLQLNKVTEHSPERPQRNHISARLRGEIQLIPIHEIYFFQADQKYVCVKHKEGEALIEEPLKQLEQELSDGFVRIHRNALVNKRYITGLTKDNAGHLFMTIKHYDEPLEVSRRHASHIRKLIKSL</sequence>
<proteinExistence type="predicted"/>
<evidence type="ECO:0000259" key="3">
    <source>
        <dbReference type="PROSITE" id="PS50110"/>
    </source>
</evidence>
<dbReference type="PROSITE" id="PS50110">
    <property type="entry name" value="RESPONSE_REGULATORY"/>
    <property type="match status" value="1"/>
</dbReference>
<evidence type="ECO:0000259" key="4">
    <source>
        <dbReference type="PROSITE" id="PS50930"/>
    </source>
</evidence>
<comment type="caution">
    <text evidence="5">The sequence shown here is derived from an EMBL/GenBank/DDBJ whole genome shotgun (WGS) entry which is preliminary data.</text>
</comment>
<dbReference type="Proteomes" id="UP000245790">
    <property type="component" value="Unassembled WGS sequence"/>
</dbReference>
<dbReference type="Pfam" id="PF04397">
    <property type="entry name" value="LytTR"/>
    <property type="match status" value="1"/>
</dbReference>